<dbReference type="PANTHER" id="PTHR33162:SF1">
    <property type="entry name" value="SEC-INDEPENDENT PROTEIN TRANSLOCASE PROTEIN TATA, CHLOROPLASTIC"/>
    <property type="match status" value="1"/>
</dbReference>
<proteinExistence type="predicted"/>
<comment type="caution">
    <text evidence="9">The sequence shown here is derived from an EMBL/GenBank/DDBJ whole genome shotgun (WGS) entry which is preliminary data.</text>
</comment>
<gene>
    <name evidence="9" type="ORF">ENV54_05005</name>
</gene>
<organism evidence="9">
    <name type="scientific">Desulfomonile tiedjei</name>
    <dbReference type="NCBI Taxonomy" id="2358"/>
    <lineage>
        <taxon>Bacteria</taxon>
        <taxon>Pseudomonadati</taxon>
        <taxon>Thermodesulfobacteriota</taxon>
        <taxon>Desulfomonilia</taxon>
        <taxon>Desulfomonilales</taxon>
        <taxon>Desulfomonilaceae</taxon>
        <taxon>Desulfomonile</taxon>
    </lineage>
</organism>
<dbReference type="EMBL" id="DTGT01000156">
    <property type="protein sequence ID" value="HGH60641.1"/>
    <property type="molecule type" value="Genomic_DNA"/>
</dbReference>
<evidence type="ECO:0000313" key="9">
    <source>
        <dbReference type="EMBL" id="HGH60641.1"/>
    </source>
</evidence>
<feature type="region of interest" description="Disordered" evidence="8">
    <location>
        <begin position="55"/>
        <end position="142"/>
    </location>
</feature>
<evidence type="ECO:0000256" key="8">
    <source>
        <dbReference type="SAM" id="MobiDB-lite"/>
    </source>
</evidence>
<dbReference type="Pfam" id="PF02416">
    <property type="entry name" value="TatA_B_E"/>
    <property type="match status" value="1"/>
</dbReference>
<reference evidence="9" key="1">
    <citation type="journal article" date="2020" name="mSystems">
        <title>Genome- and Community-Level Interaction Insights into Carbon Utilization and Element Cycling Functions of Hydrothermarchaeota in Hydrothermal Sediment.</title>
        <authorList>
            <person name="Zhou Z."/>
            <person name="Liu Y."/>
            <person name="Xu W."/>
            <person name="Pan J."/>
            <person name="Luo Z.H."/>
            <person name="Li M."/>
        </authorList>
    </citation>
    <scope>NUCLEOTIDE SEQUENCE [LARGE SCALE GENOMIC DNA]</scope>
    <source>
        <strain evidence="9">SpSt-769</strain>
    </source>
</reference>
<evidence type="ECO:0008006" key="10">
    <source>
        <dbReference type="Google" id="ProtNLM"/>
    </source>
</evidence>
<sequence length="142" mass="15719">MFGISMWELVLIVLVALILLGPRQLTETARVVGRLYRELLKLTSEVKETINLDALTEMPPKYEPPPPKTDLPRRPVEAQAIVTPPGEKTGPDFYAELLEQSAEPPPPEQPESAKKKAGKEEYKAKDKVAETAGAPEERGPIH</sequence>
<feature type="compositionally biased region" description="Basic and acidic residues" evidence="8">
    <location>
        <begin position="111"/>
        <end position="142"/>
    </location>
</feature>
<dbReference type="PRINTS" id="PR01506">
    <property type="entry name" value="TATBPROTEIN"/>
</dbReference>
<evidence type="ECO:0000256" key="1">
    <source>
        <dbReference type="ARBA" id="ARBA00004167"/>
    </source>
</evidence>
<dbReference type="AlphaFoldDB" id="A0A7C4AR77"/>
<dbReference type="GO" id="GO:0015031">
    <property type="term" value="P:protein transport"/>
    <property type="evidence" value="ECO:0007669"/>
    <property type="project" value="UniProtKB-KW"/>
</dbReference>
<comment type="subcellular location">
    <subcellularLocation>
        <location evidence="1">Membrane</location>
        <topology evidence="1">Single-pass membrane protein</topology>
    </subcellularLocation>
</comment>
<dbReference type="Gene3D" id="1.20.5.3310">
    <property type="match status" value="1"/>
</dbReference>
<dbReference type="PANTHER" id="PTHR33162">
    <property type="entry name" value="SEC-INDEPENDENT PROTEIN TRANSLOCASE PROTEIN TATA, CHLOROPLASTIC"/>
    <property type="match status" value="1"/>
</dbReference>
<evidence type="ECO:0000256" key="5">
    <source>
        <dbReference type="ARBA" id="ARBA00022989"/>
    </source>
</evidence>
<keyword evidence="7" id="KW-0472">Membrane</keyword>
<name>A0A7C4AR77_9BACT</name>
<protein>
    <recommendedName>
        <fullName evidence="10">Sec-independent protein secretion pathway component</fullName>
    </recommendedName>
</protein>
<accession>A0A7C4AR77</accession>
<keyword evidence="3" id="KW-0812">Transmembrane</keyword>
<dbReference type="InterPro" id="IPR003369">
    <property type="entry name" value="TatA/B/E"/>
</dbReference>
<dbReference type="GO" id="GO:0016020">
    <property type="term" value="C:membrane"/>
    <property type="evidence" value="ECO:0007669"/>
    <property type="project" value="UniProtKB-SubCell"/>
</dbReference>
<keyword evidence="5" id="KW-1133">Transmembrane helix</keyword>
<evidence type="ECO:0000256" key="7">
    <source>
        <dbReference type="ARBA" id="ARBA00023136"/>
    </source>
</evidence>
<keyword evidence="4" id="KW-0653">Protein transport</keyword>
<evidence type="ECO:0000256" key="4">
    <source>
        <dbReference type="ARBA" id="ARBA00022927"/>
    </source>
</evidence>
<evidence type="ECO:0000256" key="2">
    <source>
        <dbReference type="ARBA" id="ARBA00022448"/>
    </source>
</evidence>
<evidence type="ECO:0000256" key="3">
    <source>
        <dbReference type="ARBA" id="ARBA00022692"/>
    </source>
</evidence>
<keyword evidence="2" id="KW-0813">Transport</keyword>
<evidence type="ECO:0000256" key="6">
    <source>
        <dbReference type="ARBA" id="ARBA00023010"/>
    </source>
</evidence>
<keyword evidence="6" id="KW-0811">Translocation</keyword>